<protein>
    <submittedName>
        <fullName evidence="1">Uncharacterized protein</fullName>
    </submittedName>
</protein>
<dbReference type="Proteomes" id="UP000677228">
    <property type="component" value="Unassembled WGS sequence"/>
</dbReference>
<dbReference type="Pfam" id="PF09786">
    <property type="entry name" value="CytochromB561_N"/>
    <property type="match status" value="1"/>
</dbReference>
<proteinExistence type="predicted"/>
<evidence type="ECO:0000313" key="3">
    <source>
        <dbReference type="Proteomes" id="UP000677228"/>
    </source>
</evidence>
<dbReference type="EMBL" id="CAJOBA010007973">
    <property type="protein sequence ID" value="CAF3816999.1"/>
    <property type="molecule type" value="Genomic_DNA"/>
</dbReference>
<dbReference type="PANTHER" id="PTHR21780">
    <property type="entry name" value="TRANSMEMBRANE PROTEIN 209"/>
    <property type="match status" value="1"/>
</dbReference>
<dbReference type="EMBL" id="CAJNOK010007961">
    <property type="protein sequence ID" value="CAF1050180.1"/>
    <property type="molecule type" value="Genomic_DNA"/>
</dbReference>
<organism evidence="1 3">
    <name type="scientific">Didymodactylos carnosus</name>
    <dbReference type="NCBI Taxonomy" id="1234261"/>
    <lineage>
        <taxon>Eukaryota</taxon>
        <taxon>Metazoa</taxon>
        <taxon>Spiralia</taxon>
        <taxon>Gnathifera</taxon>
        <taxon>Rotifera</taxon>
        <taxon>Eurotatoria</taxon>
        <taxon>Bdelloidea</taxon>
        <taxon>Philodinida</taxon>
        <taxon>Philodinidae</taxon>
        <taxon>Didymodactylos</taxon>
    </lineage>
</organism>
<dbReference type="PANTHER" id="PTHR21780:SF0">
    <property type="entry name" value="TRANSMEMBRANE PROTEIN 209"/>
    <property type="match status" value="1"/>
</dbReference>
<dbReference type="GO" id="GO:0016020">
    <property type="term" value="C:membrane"/>
    <property type="evidence" value="ECO:0007669"/>
    <property type="project" value="TreeGrafter"/>
</dbReference>
<accession>A0A8S2DZM9</accession>
<gene>
    <name evidence="1" type="ORF">OVA965_LOCUS16899</name>
    <name evidence="2" type="ORF">TMI583_LOCUS16909</name>
</gene>
<reference evidence="1" key="1">
    <citation type="submission" date="2021-02" db="EMBL/GenBank/DDBJ databases">
        <authorList>
            <person name="Nowell W R."/>
        </authorList>
    </citation>
    <scope>NUCLEOTIDE SEQUENCE</scope>
</reference>
<evidence type="ECO:0000313" key="1">
    <source>
        <dbReference type="EMBL" id="CAF1050180.1"/>
    </source>
</evidence>
<name>A0A8S2DZM9_9BILA</name>
<sequence>MGSESKYQLFNIISKRRYANANHLTALYSMRSSLFYLLLALMCFPDIQLPIDVRSISFTIHLRETCLTFMFLVATEALLKWIDIQFVKVVYLNRDDAKYFGVTDHESGFIISNKNSSIIQKHSWLDNIYCLLNTLHTKSILTLFYNENSSNNTVSQIKEKNRRQLTESLVTAFHKTATTPQTPNVDRTMLIDDRTQNVYETQLSKLESDHNDARLSRHTSPVKDMDIDYNLDDIKHFRYQQAESPTTEFPRQTDGSNNSGQNRLIWRPYDCLQVGLIQKRQYMRMWLTFRLFEQLINKINTFNYLLEQTGCDMFIGVNPINDIKCVLSTQTDELKRLTPYLDWTHEQNYVVRRMRELHEHRFSNYQWNYPSDGPVPTDSQLVFQLFTTYFNHILLPDPRTHEGPFKGSKMYNSIALIRYPVAAQAVILKVLDENIVHDIQPGEYNLIDALLLFFERINHQQHGKLSGVCLGPNGIDILRTLNV</sequence>
<comment type="caution">
    <text evidence="1">The sequence shown here is derived from an EMBL/GenBank/DDBJ whole genome shotgun (WGS) entry which is preliminary data.</text>
</comment>
<dbReference type="Proteomes" id="UP000682733">
    <property type="component" value="Unassembled WGS sequence"/>
</dbReference>
<dbReference type="InterPro" id="IPR019176">
    <property type="entry name" value="Cytochrome_B561-rel"/>
</dbReference>
<evidence type="ECO:0000313" key="2">
    <source>
        <dbReference type="EMBL" id="CAF3816999.1"/>
    </source>
</evidence>
<dbReference type="AlphaFoldDB" id="A0A8S2DZM9"/>